<organism evidence="2 3">
    <name type="scientific">Fasciolopsis buskii</name>
    <dbReference type="NCBI Taxonomy" id="27845"/>
    <lineage>
        <taxon>Eukaryota</taxon>
        <taxon>Metazoa</taxon>
        <taxon>Spiralia</taxon>
        <taxon>Lophotrochozoa</taxon>
        <taxon>Platyhelminthes</taxon>
        <taxon>Trematoda</taxon>
        <taxon>Digenea</taxon>
        <taxon>Plagiorchiida</taxon>
        <taxon>Echinostomata</taxon>
        <taxon>Echinostomatoidea</taxon>
        <taxon>Fasciolidae</taxon>
        <taxon>Fasciolopsis</taxon>
    </lineage>
</organism>
<feature type="compositionally biased region" description="Basic and acidic residues" evidence="1">
    <location>
        <begin position="400"/>
        <end position="415"/>
    </location>
</feature>
<feature type="compositionally biased region" description="Polar residues" evidence="1">
    <location>
        <begin position="302"/>
        <end position="321"/>
    </location>
</feature>
<comment type="caution">
    <text evidence="2">The sequence shown here is derived from an EMBL/GenBank/DDBJ whole genome shotgun (WGS) entry which is preliminary data.</text>
</comment>
<name>A0A8E0S8A2_9TREM</name>
<feature type="region of interest" description="Disordered" evidence="1">
    <location>
        <begin position="364"/>
        <end position="431"/>
    </location>
</feature>
<feature type="compositionally biased region" description="Polar residues" evidence="1">
    <location>
        <begin position="372"/>
        <end position="382"/>
    </location>
</feature>
<reference evidence="2" key="1">
    <citation type="submission" date="2019-05" db="EMBL/GenBank/DDBJ databases">
        <title>Annotation for the trematode Fasciolopsis buski.</title>
        <authorList>
            <person name="Choi Y.-J."/>
        </authorList>
    </citation>
    <scope>NUCLEOTIDE SEQUENCE</scope>
    <source>
        <strain evidence="2">HT</strain>
        <tissue evidence="2">Whole worm</tissue>
    </source>
</reference>
<feature type="compositionally biased region" description="Polar residues" evidence="1">
    <location>
        <begin position="283"/>
        <end position="293"/>
    </location>
</feature>
<feature type="region of interest" description="Disordered" evidence="1">
    <location>
        <begin position="454"/>
        <end position="487"/>
    </location>
</feature>
<evidence type="ECO:0000256" key="1">
    <source>
        <dbReference type="SAM" id="MobiDB-lite"/>
    </source>
</evidence>
<feature type="region of interest" description="Disordered" evidence="1">
    <location>
        <begin position="166"/>
        <end position="215"/>
    </location>
</feature>
<evidence type="ECO:0000313" key="3">
    <source>
        <dbReference type="Proteomes" id="UP000728185"/>
    </source>
</evidence>
<dbReference type="OrthoDB" id="6252293at2759"/>
<accession>A0A8E0S8A2</accession>
<keyword evidence="3" id="KW-1185">Reference proteome</keyword>
<sequence>MPKWFAKFTQRLWSASRKRKPEGEPSTVSESDRLLQPLSVHAGQDVWTLKSLNQRSYIPDKNVGDVKSQTNSPEVKKRYGVPSLLLTEQVYSARELEDMGPNMEPPSLDPSLINLSMPPVDITTQTVDLPLENQPQKQMGNFKRCLLAAKRKYKCTTTESVDRPAMENVSEFGGNRLENKQTDNESVTSDGKQNKSKKKKGERNTKNEGKKISGGYKNKIAKKVEHSANDSQLSFRLTVNDVVETTSPELPVLCESQKLTDGGDTNTGLLMQNAPQLHRSPETLDQNSLLDNNHTVKKRTRSGSFAKQNKPQIQRDSLVTKSADRTNGTEKGTASPELSKRDQESQYSPPLLVENVELVHAKQAKANKSSKRNGTSQQPSRDSSSDLRVHKMSAHAHPNRSSESDLTIPEKDKKSLNGLPRLNSKKKVRTTSSISVLVSAKGCKTNRKLANKNKLFRKVRDSDSSLGRNEGTYNLSEKRDTQTEAESESDNSSWCRRICEEDKILRRNCSRRSCSSRKQPYLFKASTQSVRETPKSSPNQRVNVLIRQADNMIEELIDRLAWDMAEAIVSRASSTRTLSSQSLSRLHALSAKQRHSCADGTAHILGYLQRSRRSTPLVD</sequence>
<dbReference type="AlphaFoldDB" id="A0A8E0S8A2"/>
<dbReference type="EMBL" id="LUCM01001167">
    <property type="protein sequence ID" value="KAA0199360.1"/>
    <property type="molecule type" value="Genomic_DNA"/>
</dbReference>
<feature type="compositionally biased region" description="Basic and acidic residues" evidence="1">
    <location>
        <begin position="202"/>
        <end position="211"/>
    </location>
</feature>
<protein>
    <submittedName>
        <fullName evidence="2">Uncharacterized protein</fullName>
    </submittedName>
</protein>
<evidence type="ECO:0000313" key="2">
    <source>
        <dbReference type="EMBL" id="KAA0199360.1"/>
    </source>
</evidence>
<feature type="region of interest" description="Disordered" evidence="1">
    <location>
        <begin position="15"/>
        <end position="35"/>
    </location>
</feature>
<gene>
    <name evidence="2" type="ORF">FBUS_01300</name>
</gene>
<proteinExistence type="predicted"/>
<dbReference type="Proteomes" id="UP000728185">
    <property type="component" value="Unassembled WGS sequence"/>
</dbReference>
<feature type="region of interest" description="Disordered" evidence="1">
    <location>
        <begin position="278"/>
        <end position="347"/>
    </location>
</feature>
<feature type="compositionally biased region" description="Polar residues" evidence="1">
    <location>
        <begin position="464"/>
        <end position="475"/>
    </location>
</feature>